<name>A0A9N9NJ27_9GLOM</name>
<organism evidence="1 2">
    <name type="scientific">Acaulospora morrowiae</name>
    <dbReference type="NCBI Taxonomy" id="94023"/>
    <lineage>
        <taxon>Eukaryota</taxon>
        <taxon>Fungi</taxon>
        <taxon>Fungi incertae sedis</taxon>
        <taxon>Mucoromycota</taxon>
        <taxon>Glomeromycotina</taxon>
        <taxon>Glomeromycetes</taxon>
        <taxon>Diversisporales</taxon>
        <taxon>Acaulosporaceae</taxon>
        <taxon>Acaulospora</taxon>
    </lineage>
</organism>
<comment type="caution">
    <text evidence="1">The sequence shown here is derived from an EMBL/GenBank/DDBJ whole genome shotgun (WGS) entry which is preliminary data.</text>
</comment>
<proteinExistence type="predicted"/>
<dbReference type="Proteomes" id="UP000789342">
    <property type="component" value="Unassembled WGS sequence"/>
</dbReference>
<dbReference type="EMBL" id="CAJVPV010028827">
    <property type="protein sequence ID" value="CAG8737289.1"/>
    <property type="molecule type" value="Genomic_DNA"/>
</dbReference>
<reference evidence="1" key="1">
    <citation type="submission" date="2021-06" db="EMBL/GenBank/DDBJ databases">
        <authorList>
            <person name="Kallberg Y."/>
            <person name="Tangrot J."/>
            <person name="Rosling A."/>
        </authorList>
    </citation>
    <scope>NUCLEOTIDE SEQUENCE</scope>
    <source>
        <strain evidence="1">CL551</strain>
    </source>
</reference>
<gene>
    <name evidence="1" type="ORF">AMORRO_LOCUS14468</name>
</gene>
<accession>A0A9N9NJ27</accession>
<evidence type="ECO:0000313" key="1">
    <source>
        <dbReference type="EMBL" id="CAG8737289.1"/>
    </source>
</evidence>
<keyword evidence="2" id="KW-1185">Reference proteome</keyword>
<dbReference type="AlphaFoldDB" id="A0A9N9NJ27"/>
<sequence>MFRRFASLNFISHEDLTKATANNIDFKGHKLTWVARIVKLCHYCGDTQHMITNCNVKPLNNSHTRHRTHSRDRFSTYQEETYYNNKNQYRYNRSKRGTNIYHPSNEKRVSTLEENVAHRHMDEMEEDIESISDSIIFTTEK</sequence>
<evidence type="ECO:0000313" key="2">
    <source>
        <dbReference type="Proteomes" id="UP000789342"/>
    </source>
</evidence>
<protein>
    <submittedName>
        <fullName evidence="1">12427_t:CDS:1</fullName>
    </submittedName>
</protein>